<sequence length="363" mass="37628">MKGLLTPPSSVLDETMTVAATSPAESAVHMASHLHQQHQSSANVTNNLSTDSNHKSYNNNNNATINPRQASVMTSPAASALDSFDSPSLLPDGPTTTAQYGGAASPSASTPLYHDVATPSEPDLAQHSAVSVVGFQGQHHHHHHQLGAFGEGFDGFDQGDGSGGADVKSPAVFFGGDFPLLPQSAFGDCAADLPAGDVALDNMFDFSSFNDEDEDGTDNHSNDHVDAGGFFDASFVAAAATDSSSSGNKHAAAASATTRADMSPAGSPAAEADSRPDVDLFAAASTSPATSSIPPQHQHQHQLQLQVQHSRPQQPQRTIRFDLDRFDRLAPSAAAAPRAHRPLDLQPDSGAFVSDEHGLAAGA</sequence>
<name>A0A6A6P1T5_9PEZI</name>
<feature type="region of interest" description="Disordered" evidence="1">
    <location>
        <begin position="333"/>
        <end position="363"/>
    </location>
</feature>
<gene>
    <name evidence="2" type="ORF">BDY21DRAFT_342640</name>
</gene>
<dbReference type="Proteomes" id="UP000799766">
    <property type="component" value="Unassembled WGS sequence"/>
</dbReference>
<reference evidence="2" key="1">
    <citation type="journal article" date="2020" name="Stud. Mycol.">
        <title>101 Dothideomycetes genomes: a test case for predicting lifestyles and emergence of pathogens.</title>
        <authorList>
            <person name="Haridas S."/>
            <person name="Albert R."/>
            <person name="Binder M."/>
            <person name="Bloem J."/>
            <person name="Labutti K."/>
            <person name="Salamov A."/>
            <person name="Andreopoulos B."/>
            <person name="Baker S."/>
            <person name="Barry K."/>
            <person name="Bills G."/>
            <person name="Bluhm B."/>
            <person name="Cannon C."/>
            <person name="Castanera R."/>
            <person name="Culley D."/>
            <person name="Daum C."/>
            <person name="Ezra D."/>
            <person name="Gonzalez J."/>
            <person name="Henrissat B."/>
            <person name="Kuo A."/>
            <person name="Liang C."/>
            <person name="Lipzen A."/>
            <person name="Lutzoni F."/>
            <person name="Magnuson J."/>
            <person name="Mondo S."/>
            <person name="Nolan M."/>
            <person name="Ohm R."/>
            <person name="Pangilinan J."/>
            <person name="Park H.-J."/>
            <person name="Ramirez L."/>
            <person name="Alfaro M."/>
            <person name="Sun H."/>
            <person name="Tritt A."/>
            <person name="Yoshinaga Y."/>
            <person name="Zwiers L.-H."/>
            <person name="Turgeon B."/>
            <person name="Goodwin S."/>
            <person name="Spatafora J."/>
            <person name="Crous P."/>
            <person name="Grigoriev I."/>
        </authorList>
    </citation>
    <scope>NUCLEOTIDE SEQUENCE</scope>
    <source>
        <strain evidence="2">ATCC 16933</strain>
    </source>
</reference>
<feature type="region of interest" description="Disordered" evidence="1">
    <location>
        <begin position="242"/>
        <end position="315"/>
    </location>
</feature>
<organism evidence="2 3">
    <name type="scientific">Lineolata rhizophorae</name>
    <dbReference type="NCBI Taxonomy" id="578093"/>
    <lineage>
        <taxon>Eukaryota</taxon>
        <taxon>Fungi</taxon>
        <taxon>Dikarya</taxon>
        <taxon>Ascomycota</taxon>
        <taxon>Pezizomycotina</taxon>
        <taxon>Dothideomycetes</taxon>
        <taxon>Dothideomycetes incertae sedis</taxon>
        <taxon>Lineolatales</taxon>
        <taxon>Lineolataceae</taxon>
        <taxon>Lineolata</taxon>
    </lineage>
</organism>
<feature type="compositionally biased region" description="Basic and acidic residues" evidence="1">
    <location>
        <begin position="354"/>
        <end position="363"/>
    </location>
</feature>
<feature type="compositionally biased region" description="Polar residues" evidence="1">
    <location>
        <begin position="37"/>
        <end position="77"/>
    </location>
</feature>
<dbReference type="EMBL" id="MU001679">
    <property type="protein sequence ID" value="KAF2457727.1"/>
    <property type="molecule type" value="Genomic_DNA"/>
</dbReference>
<dbReference type="AlphaFoldDB" id="A0A6A6P1T5"/>
<feature type="compositionally biased region" description="Low complexity" evidence="1">
    <location>
        <begin position="243"/>
        <end position="263"/>
    </location>
</feature>
<accession>A0A6A6P1T5</accession>
<evidence type="ECO:0000313" key="3">
    <source>
        <dbReference type="Proteomes" id="UP000799766"/>
    </source>
</evidence>
<keyword evidence="3" id="KW-1185">Reference proteome</keyword>
<proteinExistence type="predicted"/>
<feature type="region of interest" description="Disordered" evidence="1">
    <location>
        <begin position="29"/>
        <end position="107"/>
    </location>
</feature>
<evidence type="ECO:0000256" key="1">
    <source>
        <dbReference type="SAM" id="MobiDB-lite"/>
    </source>
</evidence>
<feature type="compositionally biased region" description="Low complexity" evidence="1">
    <location>
        <begin position="282"/>
        <end position="309"/>
    </location>
</feature>
<evidence type="ECO:0000313" key="2">
    <source>
        <dbReference type="EMBL" id="KAF2457727.1"/>
    </source>
</evidence>
<protein>
    <submittedName>
        <fullName evidence="2">Uncharacterized protein</fullName>
    </submittedName>
</protein>